<reference evidence="3" key="1">
    <citation type="submission" date="2023-01" db="EMBL/GenBank/DDBJ databases">
        <authorList>
            <person name="Van Ghelder C."/>
            <person name="Rancurel C."/>
        </authorList>
    </citation>
    <scope>NUCLEOTIDE SEQUENCE</scope>
    <source>
        <strain evidence="3">CNCM I-4278</strain>
    </source>
</reference>
<dbReference type="AlphaFoldDB" id="A0A9W4XRF7"/>
<dbReference type="Gene3D" id="3.40.309.10">
    <property type="entry name" value="Aldehyde Dehydrogenase, Chain A, domain 2"/>
    <property type="match status" value="1"/>
</dbReference>
<dbReference type="InterPro" id="IPR016163">
    <property type="entry name" value="Ald_DH_C"/>
</dbReference>
<evidence type="ECO:0000313" key="4">
    <source>
        <dbReference type="Proteomes" id="UP001152607"/>
    </source>
</evidence>
<evidence type="ECO:0000256" key="1">
    <source>
        <dbReference type="ARBA" id="ARBA00023002"/>
    </source>
</evidence>
<gene>
    <name evidence="3" type="ORF">PDIGIT_LOCUS14079</name>
</gene>
<dbReference type="InterPro" id="IPR016162">
    <property type="entry name" value="Ald_DH_N"/>
</dbReference>
<dbReference type="SUPFAM" id="SSF53720">
    <property type="entry name" value="ALDH-like"/>
    <property type="match status" value="1"/>
</dbReference>
<dbReference type="Pfam" id="PF00171">
    <property type="entry name" value="Aldedh"/>
    <property type="match status" value="1"/>
</dbReference>
<dbReference type="PANTHER" id="PTHR43353">
    <property type="entry name" value="SUCCINATE-SEMIALDEHYDE DEHYDROGENASE, MITOCHONDRIAL"/>
    <property type="match status" value="1"/>
</dbReference>
<feature type="domain" description="Aldehyde dehydrogenase" evidence="2">
    <location>
        <begin position="36"/>
        <end position="488"/>
    </location>
</feature>
<dbReference type="PANTHER" id="PTHR43353:SF6">
    <property type="entry name" value="CYTOPLASMIC ALDEHYDE DEHYDROGENASE (EUROFUNG)"/>
    <property type="match status" value="1"/>
</dbReference>
<sequence>MPILENHPLSPELPIVPLHIFGSPYPPSPTTHLTPLTPALSTTPIHTYASATPSTATLACNASAKAFTIWKKTAPSYRRELLLKAVEVLQRRGDEISASQVKETCCAEAFAKINLKGGIEGVREIAAATAEIRGTVSQRGVVPGSEGREGEGLTIVVKEAIGVVLVIAPWNGAVILPLRALSQALAAGCTIVFKASELCPRTHTILVECFEEAGIPPGVINVVQARREDAAPVVEAIISHPAVRKVDFIGSAAVGSQIGQVCAKHLKPILMELGGKGPALVLDDADLEKAAKMCAMGAVANHGQLCFSTERIIIHEAVYDQFLALLSAVMQRLPGPAVGNAVSKQSVTHALDVLKDAETLGAKFIVGGTDCASDVSLKPTIVEGVTREMRIFDEETFGPSVSVYKAENDDEAVRMANDSKYGLNAAVHSKSWEHAYTIASQLEYGQVHINNMTLMDSPGQPIQGIKGSGWGQSNSIWGINEFLIEKTVMFHSSQGGFPFGP</sequence>
<keyword evidence="4" id="KW-1185">Reference proteome</keyword>
<dbReference type="EMBL" id="CAOQHR010000011">
    <property type="protein sequence ID" value="CAI6340893.1"/>
    <property type="molecule type" value="Genomic_DNA"/>
</dbReference>
<dbReference type="GO" id="GO:0009450">
    <property type="term" value="P:gamma-aminobutyric acid catabolic process"/>
    <property type="evidence" value="ECO:0007669"/>
    <property type="project" value="TreeGrafter"/>
</dbReference>
<dbReference type="InterPro" id="IPR016161">
    <property type="entry name" value="Ald_DH/histidinol_DH"/>
</dbReference>
<proteinExistence type="predicted"/>
<protein>
    <recommendedName>
        <fullName evidence="2">Aldehyde dehydrogenase domain-containing protein</fullName>
    </recommendedName>
</protein>
<name>A0A9W4XRF7_9PLEO</name>
<dbReference type="InterPro" id="IPR050740">
    <property type="entry name" value="Aldehyde_DH_Superfamily"/>
</dbReference>
<evidence type="ECO:0000313" key="3">
    <source>
        <dbReference type="EMBL" id="CAI6340893.1"/>
    </source>
</evidence>
<dbReference type="GO" id="GO:0004777">
    <property type="term" value="F:succinate-semialdehyde dehydrogenase (NAD+) activity"/>
    <property type="evidence" value="ECO:0007669"/>
    <property type="project" value="TreeGrafter"/>
</dbReference>
<organism evidence="3 4">
    <name type="scientific">Periconia digitata</name>
    <dbReference type="NCBI Taxonomy" id="1303443"/>
    <lineage>
        <taxon>Eukaryota</taxon>
        <taxon>Fungi</taxon>
        <taxon>Dikarya</taxon>
        <taxon>Ascomycota</taxon>
        <taxon>Pezizomycotina</taxon>
        <taxon>Dothideomycetes</taxon>
        <taxon>Pleosporomycetidae</taxon>
        <taxon>Pleosporales</taxon>
        <taxon>Massarineae</taxon>
        <taxon>Periconiaceae</taxon>
        <taxon>Periconia</taxon>
    </lineage>
</organism>
<dbReference type="Proteomes" id="UP001152607">
    <property type="component" value="Unassembled WGS sequence"/>
</dbReference>
<comment type="caution">
    <text evidence="3">The sequence shown here is derived from an EMBL/GenBank/DDBJ whole genome shotgun (WGS) entry which is preliminary data.</text>
</comment>
<dbReference type="OrthoDB" id="310895at2759"/>
<keyword evidence="1" id="KW-0560">Oxidoreductase</keyword>
<accession>A0A9W4XRF7</accession>
<evidence type="ECO:0000259" key="2">
    <source>
        <dbReference type="Pfam" id="PF00171"/>
    </source>
</evidence>
<dbReference type="InterPro" id="IPR015590">
    <property type="entry name" value="Aldehyde_DH_dom"/>
</dbReference>
<dbReference type="Gene3D" id="3.40.605.10">
    <property type="entry name" value="Aldehyde Dehydrogenase, Chain A, domain 1"/>
    <property type="match status" value="1"/>
</dbReference>